<feature type="transmembrane region" description="Helical" evidence="1">
    <location>
        <begin position="253"/>
        <end position="276"/>
    </location>
</feature>
<feature type="transmembrane region" description="Helical" evidence="1">
    <location>
        <begin position="342"/>
        <end position="370"/>
    </location>
</feature>
<feature type="transmembrane region" description="Helical" evidence="1">
    <location>
        <begin position="81"/>
        <end position="102"/>
    </location>
</feature>
<feature type="transmembrane region" description="Helical" evidence="1">
    <location>
        <begin position="382"/>
        <end position="403"/>
    </location>
</feature>
<feature type="transmembrane region" description="Helical" evidence="1">
    <location>
        <begin position="288"/>
        <end position="306"/>
    </location>
</feature>
<evidence type="ECO:0000313" key="3">
    <source>
        <dbReference type="Proteomes" id="UP000002899"/>
    </source>
</evidence>
<feature type="transmembrane region" description="Helical" evidence="1">
    <location>
        <begin position="142"/>
        <end position="161"/>
    </location>
</feature>
<name>I7J6I7_BABMR</name>
<sequence length="410" mass="47163">MYLIMDNKALKHSWDYNLCLLIFLMVTCASPFMMFSLKTFFDILINRDFLLKWLLIYKFAIALSIIIFSTFIRVNSRSLKYSVLTMSTLLIIQPIVILYSYRNYLKCSLYLLGILCGFVQGLIYMGLIPFMKNSKFTGKYTWPAHIFADIPLTSFFILTINSLTNRTFDYISIIWYVYSVMAIITFGIFLIILRIEKYEKCLVVSPSERKIMEEIVLERRLSNCSTNIADTHYTRRDDNIFDRVKYSIGTIAIWWKLALLITISTITFSLPIPFIIDNPLTQPIIIRYFLYSGVFRVLCLTIPFFSRNFSLGNTSATIISFFSCIYITIPSLITLITRHHGIFMELLLSLSSLVQSLVICGLLSNLPNLLQDNKSDNRKNSLLAMVVLITFIGHALGIISGQITNRLTAA</sequence>
<organism evidence="2 3">
    <name type="scientific">Babesia microti (strain RI)</name>
    <dbReference type="NCBI Taxonomy" id="1133968"/>
    <lineage>
        <taxon>Eukaryota</taxon>
        <taxon>Sar</taxon>
        <taxon>Alveolata</taxon>
        <taxon>Apicomplexa</taxon>
        <taxon>Aconoidasida</taxon>
        <taxon>Piroplasmida</taxon>
        <taxon>Babesiidae</taxon>
        <taxon>Babesia</taxon>
    </lineage>
</organism>
<keyword evidence="3" id="KW-1185">Reference proteome</keyword>
<keyword evidence="1" id="KW-1133">Transmembrane helix</keyword>
<evidence type="ECO:0000256" key="1">
    <source>
        <dbReference type="SAM" id="Phobius"/>
    </source>
</evidence>
<dbReference type="Proteomes" id="UP000002899">
    <property type="component" value="Chromosome II"/>
</dbReference>
<reference evidence="2 3" key="2">
    <citation type="journal article" date="2013" name="PLoS ONE">
        <title>Whole genome mapping and re-organization of the nuclear and mitochondrial genomes of Babesia microti isolates.</title>
        <authorList>
            <person name="Cornillot E."/>
            <person name="Dassouli A."/>
            <person name="Garg A."/>
            <person name="Pachikara N."/>
            <person name="Randazzo S."/>
            <person name="Depoix D."/>
            <person name="Carcy B."/>
            <person name="Delbecq S."/>
            <person name="Frutos R."/>
            <person name="Silva J.C."/>
            <person name="Sutton R."/>
            <person name="Krause P.J."/>
            <person name="Mamoun C.B."/>
        </authorList>
    </citation>
    <scope>NUCLEOTIDE SEQUENCE [LARGE SCALE GENOMIC DNA]</scope>
    <source>
        <strain evidence="2 3">RI</strain>
    </source>
</reference>
<evidence type="ECO:0000313" key="2">
    <source>
        <dbReference type="EMBL" id="CCF73822.1"/>
    </source>
</evidence>
<dbReference type="EMBL" id="FO082872">
    <property type="protein sequence ID" value="CCF73822.1"/>
    <property type="molecule type" value="Genomic_DNA"/>
</dbReference>
<feature type="transmembrane region" description="Helical" evidence="1">
    <location>
        <begin position="16"/>
        <end position="35"/>
    </location>
</feature>
<dbReference type="RefSeq" id="XP_012648431.1">
    <property type="nucleotide sequence ID" value="XM_012792977.1"/>
</dbReference>
<dbReference type="KEGG" id="bmic:BMR1_02g03345"/>
<keyword evidence="1" id="KW-0812">Transmembrane</keyword>
<reference evidence="2 3" key="1">
    <citation type="journal article" date="2012" name="Nucleic Acids Res.">
        <title>Sequencing of the smallest Apicomplexan genome from the human pathogen Babesia microti.</title>
        <authorList>
            <person name="Cornillot E."/>
            <person name="Hadj-Kaddour K."/>
            <person name="Dassouli A."/>
            <person name="Noel B."/>
            <person name="Ranwez V."/>
            <person name="Vacherie B."/>
            <person name="Augagneur Y."/>
            <person name="Bres V."/>
            <person name="Duclos A."/>
            <person name="Randazzo S."/>
            <person name="Carcy B."/>
            <person name="Debierre-Grockiego F."/>
            <person name="Delbecq S."/>
            <person name="Moubri-Menage K."/>
            <person name="Shams-Eldin H."/>
            <person name="Usmani-Brown S."/>
            <person name="Bringaud F."/>
            <person name="Wincker P."/>
            <person name="Vivares C.P."/>
            <person name="Schwarz R.T."/>
            <person name="Schetters T.P."/>
            <person name="Krause P.J."/>
            <person name="Gorenflot A."/>
            <person name="Berry V."/>
            <person name="Barbe V."/>
            <person name="Ben Mamoun C."/>
        </authorList>
    </citation>
    <scope>NUCLEOTIDE SEQUENCE [LARGE SCALE GENOMIC DNA]</scope>
    <source>
        <strain evidence="2 3">RI</strain>
    </source>
</reference>
<dbReference type="GeneID" id="24424452"/>
<feature type="transmembrane region" description="Helical" evidence="1">
    <location>
        <begin position="55"/>
        <end position="74"/>
    </location>
</feature>
<feature type="transmembrane region" description="Helical" evidence="1">
    <location>
        <begin position="173"/>
        <end position="193"/>
    </location>
</feature>
<dbReference type="AlphaFoldDB" id="I7J6I7"/>
<proteinExistence type="predicted"/>
<gene>
    <name evidence="2" type="ORF">BMR1_02g03345</name>
</gene>
<feature type="transmembrane region" description="Helical" evidence="1">
    <location>
        <begin position="318"/>
        <end position="336"/>
    </location>
</feature>
<keyword evidence="1" id="KW-0472">Membrane</keyword>
<protein>
    <submittedName>
        <fullName evidence="2">Uncharacterized protein</fullName>
    </submittedName>
</protein>
<accession>I7J6I7</accession>
<dbReference type="VEuPathDB" id="PiroplasmaDB:BMR1_02g03345"/>
<feature type="transmembrane region" description="Helical" evidence="1">
    <location>
        <begin position="108"/>
        <end position="130"/>
    </location>
</feature>
<reference evidence="2 3" key="3">
    <citation type="journal article" date="2016" name="Sci. Rep.">
        <title>Genome-wide diversity and gene expression profiling of Babesia microti isolates identify polymorphic genes that mediate host-pathogen interactions.</title>
        <authorList>
            <person name="Silva J.C."/>
            <person name="Cornillot E."/>
            <person name="McCracken C."/>
            <person name="Usmani-Brown S."/>
            <person name="Dwivedi A."/>
            <person name="Ifeonu O.O."/>
            <person name="Crabtree J."/>
            <person name="Gotia H.T."/>
            <person name="Virji A.Z."/>
            <person name="Reynes C."/>
            <person name="Colinge J."/>
            <person name="Kumar V."/>
            <person name="Lawres L."/>
            <person name="Pazzi J.E."/>
            <person name="Pablo J.V."/>
            <person name="Hung C."/>
            <person name="Brancato J."/>
            <person name="Kumari P."/>
            <person name="Orvis J."/>
            <person name="Tretina K."/>
            <person name="Chibucos M."/>
            <person name="Ott S."/>
            <person name="Sadzewicz L."/>
            <person name="Sengamalay N."/>
            <person name="Shetty A.C."/>
            <person name="Su Q."/>
            <person name="Tallon L."/>
            <person name="Fraser C.M."/>
            <person name="Frutos R."/>
            <person name="Molina D.M."/>
            <person name="Krause P.J."/>
            <person name="Ben Mamoun C."/>
        </authorList>
    </citation>
    <scope>NUCLEOTIDE SEQUENCE [LARGE SCALE GENOMIC DNA]</scope>
    <source>
        <strain evidence="2 3">RI</strain>
    </source>
</reference>